<feature type="transmembrane region" description="Helical" evidence="5">
    <location>
        <begin position="175"/>
        <end position="194"/>
    </location>
</feature>
<dbReference type="InterPro" id="IPR020846">
    <property type="entry name" value="MFS_dom"/>
</dbReference>
<dbReference type="InterPro" id="IPR036259">
    <property type="entry name" value="MFS_trans_sf"/>
</dbReference>
<proteinExistence type="predicted"/>
<sequence>MLFNINKFHLFVLLTWQFSIFFASQMIYPIFSNYVPQWRCSPNESFTSNCTVFLACKETVEFDEVAFHSAALEFDWICGASAYFASLFSQIQFFGVLLGTILFGTLSDSFGRRPTAIVALSTGIAISFCSGLAPNWQLLLASRFFVGLSIGGTVVGVCTYVMEMLLPEQRMALRAFFNWGVARLMMTLICYVFPEWRSSCFANALAAMPALLIVLFICPESPTWLHSKGRVEAMRESEKRIARVARVPYVEVEHKEAIKSQSLVDVIREWRYAKRLFVLWLMWFTASLCGYATDLNSSRISGNLFINQILFSVLIAASKILLVALDTLNPAFNRRKLHQYAQAIVCLCFFILTSLLLFRYEGVAILVVNLIGTVFIEYTWDACYLCAVEAMPTAMRASSLGSCSLVARIGALLSPTLFYFATIWAPSAYVTVVLIGMINLTVSCLFLVETKGVNLDTVDTNGNNPQEKISMLAKESSSVQP</sequence>
<protein>
    <submittedName>
        <fullName evidence="9">F23F12.3</fullName>
    </submittedName>
</protein>
<feature type="transmembrane region" description="Helical" evidence="5">
    <location>
        <begin position="200"/>
        <end position="218"/>
    </location>
</feature>
<dbReference type="WBParaSite" id="TCNE_0000749401-mRNA-1">
    <property type="protein sequence ID" value="TCNE_0000749401-mRNA-1"/>
    <property type="gene ID" value="TCNE_0000749401"/>
</dbReference>
<dbReference type="InterPro" id="IPR005829">
    <property type="entry name" value="Sugar_transporter_CS"/>
</dbReference>
<dbReference type="GO" id="GO:0016020">
    <property type="term" value="C:membrane"/>
    <property type="evidence" value="ECO:0007669"/>
    <property type="project" value="UniProtKB-SubCell"/>
</dbReference>
<feature type="transmembrane region" description="Helical" evidence="5">
    <location>
        <begin position="364"/>
        <end position="387"/>
    </location>
</feature>
<feature type="transmembrane region" description="Helical" evidence="5">
    <location>
        <begin position="305"/>
        <end position="328"/>
    </location>
</feature>
<organism evidence="8 9">
    <name type="scientific">Toxocara canis</name>
    <name type="common">Canine roundworm</name>
    <dbReference type="NCBI Taxonomy" id="6265"/>
    <lineage>
        <taxon>Eukaryota</taxon>
        <taxon>Metazoa</taxon>
        <taxon>Ecdysozoa</taxon>
        <taxon>Nematoda</taxon>
        <taxon>Chromadorea</taxon>
        <taxon>Rhabditida</taxon>
        <taxon>Spirurina</taxon>
        <taxon>Ascaridomorpha</taxon>
        <taxon>Ascaridoidea</taxon>
        <taxon>Toxocaridae</taxon>
        <taxon>Toxocara</taxon>
    </lineage>
</organism>
<evidence type="ECO:0000256" key="3">
    <source>
        <dbReference type="ARBA" id="ARBA00022989"/>
    </source>
</evidence>
<dbReference type="PROSITE" id="PS50850">
    <property type="entry name" value="MFS"/>
    <property type="match status" value="1"/>
</dbReference>
<evidence type="ECO:0000256" key="5">
    <source>
        <dbReference type="SAM" id="Phobius"/>
    </source>
</evidence>
<dbReference type="PANTHER" id="PTHR24064">
    <property type="entry name" value="SOLUTE CARRIER FAMILY 22 MEMBER"/>
    <property type="match status" value="1"/>
</dbReference>
<reference evidence="7 8" key="2">
    <citation type="submission" date="2018-11" db="EMBL/GenBank/DDBJ databases">
        <authorList>
            <consortium name="Pathogen Informatics"/>
        </authorList>
    </citation>
    <scope>NUCLEOTIDE SEQUENCE [LARGE SCALE GENOMIC DNA]</scope>
</reference>
<feature type="transmembrane region" description="Helical" evidence="5">
    <location>
        <begin position="144"/>
        <end position="163"/>
    </location>
</feature>
<accession>A0A183UG74</accession>
<feature type="transmembrane region" description="Helical" evidence="5">
    <location>
        <begin position="340"/>
        <end position="358"/>
    </location>
</feature>
<evidence type="ECO:0000256" key="4">
    <source>
        <dbReference type="ARBA" id="ARBA00023136"/>
    </source>
</evidence>
<dbReference type="InterPro" id="IPR005828">
    <property type="entry name" value="MFS_sugar_transport-like"/>
</dbReference>
<feature type="transmembrane region" description="Helical" evidence="5">
    <location>
        <begin position="82"/>
        <end position="104"/>
    </location>
</feature>
<evidence type="ECO:0000313" key="9">
    <source>
        <dbReference type="WBParaSite" id="TCNE_0000749401-mRNA-1"/>
    </source>
</evidence>
<keyword evidence="2 5" id="KW-0812">Transmembrane</keyword>
<dbReference type="EMBL" id="UYWY01019693">
    <property type="protein sequence ID" value="VDM38815.1"/>
    <property type="molecule type" value="Genomic_DNA"/>
</dbReference>
<name>A0A183UG74_TOXCA</name>
<dbReference type="Pfam" id="PF00083">
    <property type="entry name" value="Sugar_tr"/>
    <property type="match status" value="1"/>
</dbReference>
<evidence type="ECO:0000259" key="6">
    <source>
        <dbReference type="PROSITE" id="PS50850"/>
    </source>
</evidence>
<feature type="transmembrane region" description="Helical" evidence="5">
    <location>
        <begin position="12"/>
        <end position="31"/>
    </location>
</feature>
<dbReference type="AlphaFoldDB" id="A0A183UG74"/>
<feature type="transmembrane region" description="Helical" evidence="5">
    <location>
        <begin position="427"/>
        <end position="448"/>
    </location>
</feature>
<feature type="transmembrane region" description="Helical" evidence="5">
    <location>
        <begin position="116"/>
        <end position="138"/>
    </location>
</feature>
<feature type="domain" description="Major facilitator superfamily (MFS) profile" evidence="6">
    <location>
        <begin position="9"/>
        <end position="451"/>
    </location>
</feature>
<dbReference type="Gene3D" id="1.20.1250.20">
    <property type="entry name" value="MFS general substrate transporter like domains"/>
    <property type="match status" value="1"/>
</dbReference>
<dbReference type="SUPFAM" id="SSF103473">
    <property type="entry name" value="MFS general substrate transporter"/>
    <property type="match status" value="1"/>
</dbReference>
<evidence type="ECO:0000313" key="7">
    <source>
        <dbReference type="EMBL" id="VDM38815.1"/>
    </source>
</evidence>
<keyword evidence="8" id="KW-1185">Reference proteome</keyword>
<dbReference type="Proteomes" id="UP000050794">
    <property type="component" value="Unassembled WGS sequence"/>
</dbReference>
<reference evidence="9" key="1">
    <citation type="submission" date="2016-06" db="UniProtKB">
        <authorList>
            <consortium name="WormBaseParasite"/>
        </authorList>
    </citation>
    <scope>IDENTIFICATION</scope>
</reference>
<evidence type="ECO:0000313" key="8">
    <source>
        <dbReference type="Proteomes" id="UP000050794"/>
    </source>
</evidence>
<gene>
    <name evidence="7" type="ORF">TCNE_LOCUS7494</name>
</gene>
<comment type="subcellular location">
    <subcellularLocation>
        <location evidence="1">Membrane</location>
        <topology evidence="1">Multi-pass membrane protein</topology>
    </subcellularLocation>
</comment>
<evidence type="ECO:0000256" key="1">
    <source>
        <dbReference type="ARBA" id="ARBA00004141"/>
    </source>
</evidence>
<dbReference type="PROSITE" id="PS00217">
    <property type="entry name" value="SUGAR_TRANSPORT_2"/>
    <property type="match status" value="1"/>
</dbReference>
<keyword evidence="4 5" id="KW-0472">Membrane</keyword>
<dbReference type="GO" id="GO:0022857">
    <property type="term" value="F:transmembrane transporter activity"/>
    <property type="evidence" value="ECO:0007669"/>
    <property type="project" value="InterPro"/>
</dbReference>
<feature type="transmembrane region" description="Helical" evidence="5">
    <location>
        <begin position="399"/>
        <end position="421"/>
    </location>
</feature>
<evidence type="ECO:0000256" key="2">
    <source>
        <dbReference type="ARBA" id="ARBA00022692"/>
    </source>
</evidence>
<keyword evidence="3 5" id="KW-1133">Transmembrane helix</keyword>
<feature type="transmembrane region" description="Helical" evidence="5">
    <location>
        <begin position="276"/>
        <end position="293"/>
    </location>
</feature>